<dbReference type="InterPro" id="IPR013087">
    <property type="entry name" value="Znf_C2H2_type"/>
</dbReference>
<dbReference type="Pfam" id="PF00096">
    <property type="entry name" value="zf-C2H2"/>
    <property type="match status" value="2"/>
</dbReference>
<accession>A0A2G9RHM2</accession>
<dbReference type="AlphaFoldDB" id="A0A2G9RHM2"/>
<proteinExistence type="inferred from homology"/>
<evidence type="ECO:0000256" key="3">
    <source>
        <dbReference type="ARBA" id="ARBA00022723"/>
    </source>
</evidence>
<evidence type="ECO:0000256" key="9">
    <source>
        <dbReference type="ARBA" id="ARBA00023163"/>
    </source>
</evidence>
<keyword evidence="6" id="KW-0862">Zinc</keyword>
<dbReference type="GO" id="GO:0000977">
    <property type="term" value="F:RNA polymerase II transcription regulatory region sequence-specific DNA binding"/>
    <property type="evidence" value="ECO:0007669"/>
    <property type="project" value="TreeGrafter"/>
</dbReference>
<dbReference type="FunFam" id="3.30.160.60:FF:000759">
    <property type="entry name" value="zinc finger protein 16"/>
    <property type="match status" value="1"/>
</dbReference>
<keyword evidence="8" id="KW-0238">DNA-binding</keyword>
<feature type="compositionally biased region" description="Basic and acidic residues" evidence="12">
    <location>
        <begin position="40"/>
        <end position="63"/>
    </location>
</feature>
<dbReference type="SMART" id="SM00355">
    <property type="entry name" value="ZnF_C2H2"/>
    <property type="match status" value="2"/>
</dbReference>
<evidence type="ECO:0000256" key="6">
    <source>
        <dbReference type="ARBA" id="ARBA00022833"/>
    </source>
</evidence>
<evidence type="ECO:0000313" key="15">
    <source>
        <dbReference type="Proteomes" id="UP000228934"/>
    </source>
</evidence>
<evidence type="ECO:0000256" key="5">
    <source>
        <dbReference type="ARBA" id="ARBA00022771"/>
    </source>
</evidence>
<feature type="non-terminal residue" evidence="14">
    <location>
        <position position="192"/>
    </location>
</feature>
<keyword evidence="7" id="KW-0805">Transcription regulation</keyword>
<organism evidence="14 15">
    <name type="scientific">Aquarana catesbeiana</name>
    <name type="common">American bullfrog</name>
    <name type="synonym">Rana catesbeiana</name>
    <dbReference type="NCBI Taxonomy" id="8400"/>
    <lineage>
        <taxon>Eukaryota</taxon>
        <taxon>Metazoa</taxon>
        <taxon>Chordata</taxon>
        <taxon>Craniata</taxon>
        <taxon>Vertebrata</taxon>
        <taxon>Euteleostomi</taxon>
        <taxon>Amphibia</taxon>
        <taxon>Batrachia</taxon>
        <taxon>Anura</taxon>
        <taxon>Neobatrachia</taxon>
        <taxon>Ranoidea</taxon>
        <taxon>Ranidae</taxon>
        <taxon>Aquarana</taxon>
    </lineage>
</organism>
<feature type="compositionally biased region" description="Acidic residues" evidence="12">
    <location>
        <begin position="8"/>
        <end position="25"/>
    </location>
</feature>
<evidence type="ECO:0000256" key="7">
    <source>
        <dbReference type="ARBA" id="ARBA00023015"/>
    </source>
</evidence>
<keyword evidence="4" id="KW-0677">Repeat</keyword>
<dbReference type="Proteomes" id="UP000228934">
    <property type="component" value="Unassembled WGS sequence"/>
</dbReference>
<feature type="domain" description="C2H2-type" evidence="13">
    <location>
        <begin position="175"/>
        <end position="192"/>
    </location>
</feature>
<dbReference type="PROSITE" id="PS50157">
    <property type="entry name" value="ZINC_FINGER_C2H2_2"/>
    <property type="match status" value="3"/>
</dbReference>
<keyword evidence="15" id="KW-1185">Reference proteome</keyword>
<evidence type="ECO:0000256" key="11">
    <source>
        <dbReference type="PROSITE-ProRule" id="PRU00042"/>
    </source>
</evidence>
<evidence type="ECO:0000256" key="10">
    <source>
        <dbReference type="ARBA" id="ARBA00023242"/>
    </source>
</evidence>
<dbReference type="OrthoDB" id="6910977at2759"/>
<dbReference type="InterPro" id="IPR036236">
    <property type="entry name" value="Znf_C2H2_sf"/>
</dbReference>
<comment type="similarity">
    <text evidence="2">Belongs to the krueppel C2H2-type zinc-finger protein family.</text>
</comment>
<feature type="region of interest" description="Disordered" evidence="12">
    <location>
        <begin position="1"/>
        <end position="72"/>
    </location>
</feature>
<evidence type="ECO:0000256" key="2">
    <source>
        <dbReference type="ARBA" id="ARBA00006991"/>
    </source>
</evidence>
<dbReference type="SUPFAM" id="SSF57667">
    <property type="entry name" value="beta-beta-alpha zinc fingers"/>
    <property type="match status" value="1"/>
</dbReference>
<name>A0A2G9RHM2_AQUCT</name>
<evidence type="ECO:0000256" key="8">
    <source>
        <dbReference type="ARBA" id="ARBA00023125"/>
    </source>
</evidence>
<dbReference type="GO" id="GO:0000981">
    <property type="term" value="F:DNA-binding transcription factor activity, RNA polymerase II-specific"/>
    <property type="evidence" value="ECO:0007669"/>
    <property type="project" value="TreeGrafter"/>
</dbReference>
<dbReference type="FunFam" id="3.30.160.60:FF:000690">
    <property type="entry name" value="Zinc finger protein 354C"/>
    <property type="match status" value="1"/>
</dbReference>
<dbReference type="GO" id="GO:0008270">
    <property type="term" value="F:zinc ion binding"/>
    <property type="evidence" value="ECO:0007669"/>
    <property type="project" value="UniProtKB-KW"/>
</dbReference>
<dbReference type="GO" id="GO:0005634">
    <property type="term" value="C:nucleus"/>
    <property type="evidence" value="ECO:0007669"/>
    <property type="project" value="UniProtKB-SubCell"/>
</dbReference>
<keyword evidence="3" id="KW-0479">Metal-binding</keyword>
<keyword evidence="5 11" id="KW-0863">Zinc-finger</keyword>
<evidence type="ECO:0000313" key="14">
    <source>
        <dbReference type="EMBL" id="PIO26713.1"/>
    </source>
</evidence>
<gene>
    <name evidence="14" type="ORF">AB205_0031970</name>
</gene>
<dbReference type="PROSITE" id="PS00028">
    <property type="entry name" value="ZINC_FINGER_C2H2_1"/>
    <property type="match status" value="2"/>
</dbReference>
<evidence type="ECO:0000256" key="12">
    <source>
        <dbReference type="SAM" id="MobiDB-lite"/>
    </source>
</evidence>
<reference evidence="15" key="1">
    <citation type="journal article" date="2017" name="Nat. Commun.">
        <title>The North American bullfrog draft genome provides insight into hormonal regulation of long noncoding RNA.</title>
        <authorList>
            <person name="Hammond S.A."/>
            <person name="Warren R.L."/>
            <person name="Vandervalk B.P."/>
            <person name="Kucuk E."/>
            <person name="Khan H."/>
            <person name="Gibb E.A."/>
            <person name="Pandoh P."/>
            <person name="Kirk H."/>
            <person name="Zhao Y."/>
            <person name="Jones M."/>
            <person name="Mungall A.J."/>
            <person name="Coope R."/>
            <person name="Pleasance S."/>
            <person name="Moore R.A."/>
            <person name="Holt R.A."/>
            <person name="Round J.M."/>
            <person name="Ohora S."/>
            <person name="Walle B.V."/>
            <person name="Veldhoen N."/>
            <person name="Helbing C.C."/>
            <person name="Birol I."/>
        </authorList>
    </citation>
    <scope>NUCLEOTIDE SEQUENCE [LARGE SCALE GENOMIC DNA]</scope>
</reference>
<evidence type="ECO:0000256" key="1">
    <source>
        <dbReference type="ARBA" id="ARBA00004123"/>
    </source>
</evidence>
<dbReference type="Gene3D" id="3.30.160.60">
    <property type="entry name" value="Classic Zinc Finger"/>
    <property type="match status" value="3"/>
</dbReference>
<keyword evidence="9" id="KW-0804">Transcription</keyword>
<dbReference type="FunFam" id="3.30.160.60:FF:000320">
    <property type="entry name" value="Zinc finger protein 777"/>
    <property type="match status" value="1"/>
</dbReference>
<feature type="domain" description="C2H2-type" evidence="13">
    <location>
        <begin position="147"/>
        <end position="174"/>
    </location>
</feature>
<dbReference type="PANTHER" id="PTHR14196:SF14">
    <property type="entry name" value="ZINC FINGER PROTEIN 721-LIKE"/>
    <property type="match status" value="1"/>
</dbReference>
<evidence type="ECO:0000259" key="13">
    <source>
        <dbReference type="PROSITE" id="PS50157"/>
    </source>
</evidence>
<evidence type="ECO:0000256" key="4">
    <source>
        <dbReference type="ARBA" id="ARBA00022737"/>
    </source>
</evidence>
<comment type="subcellular location">
    <subcellularLocation>
        <location evidence="1">Nucleus</location>
    </subcellularLocation>
</comment>
<feature type="domain" description="C2H2-type" evidence="13">
    <location>
        <begin position="119"/>
        <end position="146"/>
    </location>
</feature>
<protein>
    <recommendedName>
        <fullName evidence="13">C2H2-type domain-containing protein</fullName>
    </recommendedName>
</protein>
<keyword evidence="10" id="KW-0539">Nucleus</keyword>
<dbReference type="InterPro" id="IPR050717">
    <property type="entry name" value="C2H2-ZF_Transcription_Reg"/>
</dbReference>
<sequence length="192" mass="21351">MSESLFTDPEDSSETAGDFQDEEDENVKVKEEEVPMEISTDGRYRRFNAEEHPVTPPEGEAKDGSSTVNTAGGNSVTPNLHPVLPATYLSPGPSTQIAFYFPTPAPVTHRKYRKRPKKFPCTECGKSFDQRTKLVAHERSHTGERPFSCSECGKDFAQKAHLVSHQKIHSGEKPYSCSECGKSFIEKALLSR</sequence>
<dbReference type="PANTHER" id="PTHR14196">
    <property type="entry name" value="ODD-SKIPPED - RELATED"/>
    <property type="match status" value="1"/>
</dbReference>
<dbReference type="EMBL" id="KV940630">
    <property type="protein sequence ID" value="PIO26713.1"/>
    <property type="molecule type" value="Genomic_DNA"/>
</dbReference>